<evidence type="ECO:0000256" key="1">
    <source>
        <dbReference type="SAM" id="Coils"/>
    </source>
</evidence>
<proteinExistence type="predicted"/>
<accession>A0ABP8URW6</accession>
<protein>
    <submittedName>
        <fullName evidence="2">Uncharacterized protein</fullName>
    </submittedName>
</protein>
<gene>
    <name evidence="2" type="ORF">GCM10023196_093290</name>
</gene>
<evidence type="ECO:0000313" key="2">
    <source>
        <dbReference type="EMBL" id="GAA4637852.1"/>
    </source>
</evidence>
<sequence length="287" mass="29730">MTKSPSPLPALHTNWIGGDIQGLSGLAQVLFNFAESSNGPVTDLNHAVNRLVGNQPSYKGAAAGEFKDKFSQDMTDINWLSQRATSIGDIVDHLALALAKLEAWLEKIAERGVAARYVAIDQSGNMSFPKGTSNPEVQKFIQDFNQRREEALALAKKARRAAAQQLSAEYRALSAGMKNYRDNHKDLLSKNEISALGSWVSKLDSQSGYFNPKTGTKEHLVHAAAGAGIGATVGAVIGGGVGGAIGLLGGPAAEVTVPATAVAGAAAGNAIGASVGGLVGGIVGWAW</sequence>
<comment type="caution">
    <text evidence="2">The sequence shown here is derived from an EMBL/GenBank/DDBJ whole genome shotgun (WGS) entry which is preliminary data.</text>
</comment>
<name>A0ABP8URW6_9ACTN</name>
<dbReference type="Proteomes" id="UP001501442">
    <property type="component" value="Unassembled WGS sequence"/>
</dbReference>
<keyword evidence="1" id="KW-0175">Coiled coil</keyword>
<organism evidence="2 3">
    <name type="scientific">Actinoallomurus vinaceus</name>
    <dbReference type="NCBI Taxonomy" id="1080074"/>
    <lineage>
        <taxon>Bacteria</taxon>
        <taxon>Bacillati</taxon>
        <taxon>Actinomycetota</taxon>
        <taxon>Actinomycetes</taxon>
        <taxon>Streptosporangiales</taxon>
        <taxon>Thermomonosporaceae</taxon>
        <taxon>Actinoallomurus</taxon>
    </lineage>
</organism>
<keyword evidence="3" id="KW-1185">Reference proteome</keyword>
<feature type="coiled-coil region" evidence="1">
    <location>
        <begin position="141"/>
        <end position="183"/>
    </location>
</feature>
<evidence type="ECO:0000313" key="3">
    <source>
        <dbReference type="Proteomes" id="UP001501442"/>
    </source>
</evidence>
<reference evidence="3" key="1">
    <citation type="journal article" date="2019" name="Int. J. Syst. Evol. Microbiol.">
        <title>The Global Catalogue of Microorganisms (GCM) 10K type strain sequencing project: providing services to taxonomists for standard genome sequencing and annotation.</title>
        <authorList>
            <consortium name="The Broad Institute Genomics Platform"/>
            <consortium name="The Broad Institute Genome Sequencing Center for Infectious Disease"/>
            <person name="Wu L."/>
            <person name="Ma J."/>
        </authorList>
    </citation>
    <scope>NUCLEOTIDE SEQUENCE [LARGE SCALE GENOMIC DNA]</scope>
    <source>
        <strain evidence="3">JCM 17939</strain>
    </source>
</reference>
<dbReference type="EMBL" id="BAABHK010000021">
    <property type="protein sequence ID" value="GAA4637852.1"/>
    <property type="molecule type" value="Genomic_DNA"/>
</dbReference>
<dbReference type="RefSeq" id="WP_345441060.1">
    <property type="nucleotide sequence ID" value="NZ_BAABHK010000021.1"/>
</dbReference>